<sequence>MSLIFILLLIGALLLLIIGYSIVQQQKERAEAERRQEIARQKAIIDETEAVLANTGIASCSSHIILVLYKRIQDAIQQSMTFASGQILADYQRRLSDLTAQINTLAGSPPQVPPVENFRLPDNDKQVLELVRTLKKLKAILRAEHNKGKVDPAIFSTEESRIDSLQQRINVESMITRARAACYMKQYGSSKQMVTKALSTLHLIKAQTPNDPFISRKVDEAKQLLDEIMGAQKSAGPSSPKQNKSDDDDLDMLFQPKKKW</sequence>
<keyword evidence="3" id="KW-1185">Reference proteome</keyword>
<evidence type="ECO:0000313" key="2">
    <source>
        <dbReference type="EMBL" id="MCL1144288.1"/>
    </source>
</evidence>
<dbReference type="Proteomes" id="UP001139333">
    <property type="component" value="Unassembled WGS sequence"/>
</dbReference>
<evidence type="ECO:0008006" key="4">
    <source>
        <dbReference type="Google" id="ProtNLM"/>
    </source>
</evidence>
<organism evidence="2 3">
    <name type="scientific">Shewanella gaetbuli</name>
    <dbReference type="NCBI Taxonomy" id="220752"/>
    <lineage>
        <taxon>Bacteria</taxon>
        <taxon>Pseudomonadati</taxon>
        <taxon>Pseudomonadota</taxon>
        <taxon>Gammaproteobacteria</taxon>
        <taxon>Alteromonadales</taxon>
        <taxon>Shewanellaceae</taxon>
        <taxon>Shewanella</taxon>
    </lineage>
</organism>
<evidence type="ECO:0000256" key="1">
    <source>
        <dbReference type="SAM" id="MobiDB-lite"/>
    </source>
</evidence>
<evidence type="ECO:0000313" key="3">
    <source>
        <dbReference type="Proteomes" id="UP001139333"/>
    </source>
</evidence>
<gene>
    <name evidence="2" type="ORF">L2672_16555</name>
</gene>
<reference evidence="2" key="1">
    <citation type="submission" date="2022-01" db="EMBL/GenBank/DDBJ databases">
        <title>Whole genome-based taxonomy of the Shewanellaceae.</title>
        <authorList>
            <person name="Martin-Rodriguez A.J."/>
        </authorList>
    </citation>
    <scope>NUCLEOTIDE SEQUENCE</scope>
    <source>
        <strain evidence="2">DSM 16422</strain>
    </source>
</reference>
<proteinExistence type="predicted"/>
<dbReference type="RefSeq" id="WP_248996957.1">
    <property type="nucleotide sequence ID" value="NZ_JAKIKP010000018.1"/>
</dbReference>
<dbReference type="AlphaFoldDB" id="A0A9X2CI74"/>
<name>A0A9X2CI74_9GAMM</name>
<feature type="region of interest" description="Disordered" evidence="1">
    <location>
        <begin position="228"/>
        <end position="260"/>
    </location>
</feature>
<comment type="caution">
    <text evidence="2">The sequence shown here is derived from an EMBL/GenBank/DDBJ whole genome shotgun (WGS) entry which is preliminary data.</text>
</comment>
<accession>A0A9X2CI74</accession>
<dbReference type="EMBL" id="JAKIKP010000018">
    <property type="protein sequence ID" value="MCL1144288.1"/>
    <property type="molecule type" value="Genomic_DNA"/>
</dbReference>
<protein>
    <recommendedName>
        <fullName evidence="4">DNA repair ATPase</fullName>
    </recommendedName>
</protein>